<protein>
    <submittedName>
        <fullName evidence="12">Uncharacterized protein</fullName>
    </submittedName>
</protein>
<comment type="similarity">
    <text evidence="3">Belongs to the cytochrome P450 family.</text>
</comment>
<keyword evidence="7" id="KW-1133">Transmembrane helix</keyword>
<evidence type="ECO:0000256" key="9">
    <source>
        <dbReference type="ARBA" id="ARBA00023004"/>
    </source>
</evidence>
<evidence type="ECO:0000256" key="2">
    <source>
        <dbReference type="ARBA" id="ARBA00004167"/>
    </source>
</evidence>
<dbReference type="EMBL" id="JBANRG010000022">
    <property type="protein sequence ID" value="KAK7455834.1"/>
    <property type="molecule type" value="Genomic_DNA"/>
</dbReference>
<accession>A0ABR1JF42</accession>
<dbReference type="InterPro" id="IPR050364">
    <property type="entry name" value="Cytochrome_P450_fung"/>
</dbReference>
<dbReference type="SUPFAM" id="SSF48264">
    <property type="entry name" value="Cytochrome P450"/>
    <property type="match status" value="1"/>
</dbReference>
<keyword evidence="4" id="KW-0349">Heme</keyword>
<keyword evidence="11" id="KW-0472">Membrane</keyword>
<evidence type="ECO:0000256" key="5">
    <source>
        <dbReference type="ARBA" id="ARBA00022692"/>
    </source>
</evidence>
<evidence type="ECO:0000256" key="7">
    <source>
        <dbReference type="ARBA" id="ARBA00022989"/>
    </source>
</evidence>
<evidence type="ECO:0000256" key="8">
    <source>
        <dbReference type="ARBA" id="ARBA00023002"/>
    </source>
</evidence>
<proteinExistence type="inferred from homology"/>
<evidence type="ECO:0000256" key="11">
    <source>
        <dbReference type="ARBA" id="ARBA00023136"/>
    </source>
</evidence>
<dbReference type="PANTHER" id="PTHR46300">
    <property type="entry name" value="P450, PUTATIVE (EUROFUNG)-RELATED-RELATED"/>
    <property type="match status" value="1"/>
</dbReference>
<comment type="cofactor">
    <cofactor evidence="1">
        <name>heme</name>
        <dbReference type="ChEBI" id="CHEBI:30413"/>
    </cofactor>
</comment>
<name>A0ABR1JF42_9AGAR</name>
<evidence type="ECO:0000256" key="1">
    <source>
        <dbReference type="ARBA" id="ARBA00001971"/>
    </source>
</evidence>
<keyword evidence="9" id="KW-0408">Iron</keyword>
<keyword evidence="5" id="KW-0812">Transmembrane</keyword>
<evidence type="ECO:0000256" key="10">
    <source>
        <dbReference type="ARBA" id="ARBA00023033"/>
    </source>
</evidence>
<keyword evidence="13" id="KW-1185">Reference proteome</keyword>
<keyword evidence="6" id="KW-0479">Metal-binding</keyword>
<keyword evidence="8" id="KW-0560">Oxidoreductase</keyword>
<evidence type="ECO:0000313" key="13">
    <source>
        <dbReference type="Proteomes" id="UP001498398"/>
    </source>
</evidence>
<evidence type="ECO:0000256" key="3">
    <source>
        <dbReference type="ARBA" id="ARBA00010617"/>
    </source>
</evidence>
<gene>
    <name evidence="12" type="ORF">VKT23_010868</name>
</gene>
<comment type="subcellular location">
    <subcellularLocation>
        <location evidence="2">Membrane</location>
        <topology evidence="2">Single-pass membrane protein</topology>
    </subcellularLocation>
</comment>
<evidence type="ECO:0000256" key="4">
    <source>
        <dbReference type="ARBA" id="ARBA00022617"/>
    </source>
</evidence>
<dbReference type="Proteomes" id="UP001498398">
    <property type="component" value="Unassembled WGS sequence"/>
</dbReference>
<organism evidence="12 13">
    <name type="scientific">Marasmiellus scandens</name>
    <dbReference type="NCBI Taxonomy" id="2682957"/>
    <lineage>
        <taxon>Eukaryota</taxon>
        <taxon>Fungi</taxon>
        <taxon>Dikarya</taxon>
        <taxon>Basidiomycota</taxon>
        <taxon>Agaricomycotina</taxon>
        <taxon>Agaricomycetes</taxon>
        <taxon>Agaricomycetidae</taxon>
        <taxon>Agaricales</taxon>
        <taxon>Marasmiineae</taxon>
        <taxon>Omphalotaceae</taxon>
        <taxon>Marasmiellus</taxon>
    </lineage>
</organism>
<sequence>MAQTTPRIQGNLLDVPSSFEWVEYMKWSEKYNSDIVSFTVAGTSVVVLNSQEVVSDLMEKRGKIYSSRSVAAHINLIEC</sequence>
<comment type="caution">
    <text evidence="12">The sequence shown here is derived from an EMBL/GenBank/DDBJ whole genome shotgun (WGS) entry which is preliminary data.</text>
</comment>
<evidence type="ECO:0000313" key="12">
    <source>
        <dbReference type="EMBL" id="KAK7455834.1"/>
    </source>
</evidence>
<dbReference type="Gene3D" id="1.10.630.10">
    <property type="entry name" value="Cytochrome P450"/>
    <property type="match status" value="1"/>
</dbReference>
<evidence type="ECO:0000256" key="6">
    <source>
        <dbReference type="ARBA" id="ARBA00022723"/>
    </source>
</evidence>
<keyword evidence="10" id="KW-0503">Monooxygenase</keyword>
<dbReference type="InterPro" id="IPR036396">
    <property type="entry name" value="Cyt_P450_sf"/>
</dbReference>
<dbReference type="PANTHER" id="PTHR46300:SF2">
    <property type="entry name" value="CYTOCHROME P450 MONOOXYGENASE ALNH-RELATED"/>
    <property type="match status" value="1"/>
</dbReference>
<reference evidence="12 13" key="1">
    <citation type="submission" date="2024-01" db="EMBL/GenBank/DDBJ databases">
        <title>A draft genome for the cacao thread blight pathogen Marasmiellus scandens.</title>
        <authorList>
            <person name="Baruah I.K."/>
            <person name="Leung J."/>
            <person name="Bukari Y."/>
            <person name="Amoako-Attah I."/>
            <person name="Meinhardt L.W."/>
            <person name="Bailey B.A."/>
            <person name="Cohen S.P."/>
        </authorList>
    </citation>
    <scope>NUCLEOTIDE SEQUENCE [LARGE SCALE GENOMIC DNA]</scope>
    <source>
        <strain evidence="12 13">GH-19</strain>
    </source>
</reference>